<feature type="domain" description="SpaA-like prealbumin fold" evidence="7">
    <location>
        <begin position="466"/>
        <end position="554"/>
    </location>
</feature>
<sequence>MKQKMLAQWVCMLSVLIMLLGVSVPQVKAEVIHRENYQMNWSYSKSKDKEIKAALFKTGSGNVAYCLILGLRTPNGEDLPEMGKASDPVYRILLHGYPQKSPAELGVSTKEEAHYATQLAIWIAMGQLQVDDLVPKNQKVHTLMKQLVEKSKDESESQKIVFNVTPAEPQTAKQNGDYLETSLYTIQTNAIFGTYTVQTENAPQGTQILNENGEKKTTFSIKEKFKILIPKSTPSGDFKFRLKSTLTNLQAIAFDGGKIVQNVGVLLQRNSENISTDLVVNWETLGSLQIMKLGEKKRPLKDAVFEVSNEKGDIKKNITTNDKGIAELHQLPIGTYIVKEIQAPDGYILDATAKKIEVKTGETALLEVKNENIQGQLEVSKVDSEDNNKKLPNAEFTIYDTQGKEVAKGKTDKNGTATFKLPYGKYTYKETLAPDGYALNKETFSFEIKESGQIIKHTVNNKKISGEFIISKVDSANNDTKLPNAEFTIYDMQGKEVTKGKTDKNGTATFKLPYGKYTYKETLAPDGYVINEETFSFEIKEDGQIIKHTVKNQKKQPSGTPTPNQPQTPNNEISTNTKLIDKPISKNRRYLPSTGMKFSSLLLFGIGSIIAGGYLLKMRQKV</sequence>
<feature type="domain" description="SpaA-like prealbumin fold" evidence="7">
    <location>
        <begin position="375"/>
        <end position="463"/>
    </location>
</feature>
<dbReference type="PANTHER" id="PTHR36108">
    <property type="entry name" value="COLOSSIN-B-RELATED"/>
    <property type="match status" value="1"/>
</dbReference>
<feature type="compositionally biased region" description="Low complexity" evidence="4">
    <location>
        <begin position="556"/>
        <end position="571"/>
    </location>
</feature>
<feature type="domain" description="SpaA-like prealbumin fold" evidence="7">
    <location>
        <begin position="286"/>
        <end position="371"/>
    </location>
</feature>
<dbReference type="Proteomes" id="UP001372526">
    <property type="component" value="Unassembled WGS sequence"/>
</dbReference>
<evidence type="ECO:0000313" key="9">
    <source>
        <dbReference type="Proteomes" id="UP001372526"/>
    </source>
</evidence>
<dbReference type="NCBIfam" id="TIGR03934">
    <property type="entry name" value="TQXA_dom"/>
    <property type="match status" value="1"/>
</dbReference>
<dbReference type="InterPro" id="IPR013783">
    <property type="entry name" value="Ig-like_fold"/>
</dbReference>
<evidence type="ECO:0000256" key="5">
    <source>
        <dbReference type="SAM" id="Phobius"/>
    </source>
</evidence>
<reference evidence="8 9" key="1">
    <citation type="submission" date="2024-01" db="EMBL/GenBank/DDBJ databases">
        <title>Seven novel Bacillus-like species.</title>
        <authorList>
            <person name="Liu G."/>
        </authorList>
    </citation>
    <scope>NUCLEOTIDE SEQUENCE [LARGE SCALE GENOMIC DNA]</scope>
    <source>
        <strain evidence="8 9">FJAT-51639</strain>
    </source>
</reference>
<dbReference type="SUPFAM" id="SSF49478">
    <property type="entry name" value="Cna protein B-type domain"/>
    <property type="match status" value="3"/>
</dbReference>
<accession>A0ABU8FKL3</accession>
<comment type="similarity">
    <text evidence="1">Belongs to the serine-aspartate repeat-containing protein (SDr) family.</text>
</comment>
<dbReference type="Gene3D" id="2.60.40.10">
    <property type="entry name" value="Immunoglobulins"/>
    <property type="match status" value="3"/>
</dbReference>
<feature type="transmembrane region" description="Helical" evidence="5">
    <location>
        <begin position="598"/>
        <end position="616"/>
    </location>
</feature>
<feature type="region of interest" description="Disordered" evidence="4">
    <location>
        <begin position="550"/>
        <end position="581"/>
    </location>
</feature>
<evidence type="ECO:0000259" key="7">
    <source>
        <dbReference type="Pfam" id="PF17802"/>
    </source>
</evidence>
<dbReference type="InterPro" id="IPR041033">
    <property type="entry name" value="SpaA_PFL_dom_1"/>
</dbReference>
<evidence type="ECO:0000256" key="4">
    <source>
        <dbReference type="SAM" id="MobiDB-lite"/>
    </source>
</evidence>
<evidence type="ECO:0000259" key="6">
    <source>
        <dbReference type="Pfam" id="PF08341"/>
    </source>
</evidence>
<evidence type="ECO:0000256" key="3">
    <source>
        <dbReference type="ARBA" id="ARBA00022729"/>
    </source>
</evidence>
<feature type="domain" description="Thioester" evidence="6">
    <location>
        <begin position="63"/>
        <end position="152"/>
    </location>
</feature>
<keyword evidence="5" id="KW-0472">Membrane</keyword>
<evidence type="ECO:0000256" key="1">
    <source>
        <dbReference type="ARBA" id="ARBA00007257"/>
    </source>
</evidence>
<keyword evidence="2" id="KW-0964">Secreted</keyword>
<dbReference type="PANTHER" id="PTHR36108:SF13">
    <property type="entry name" value="COLOSSIN-B-RELATED"/>
    <property type="match status" value="1"/>
</dbReference>
<keyword evidence="3" id="KW-0732">Signal</keyword>
<gene>
    <name evidence="8" type="ORF">WAZ07_18330</name>
</gene>
<comment type="caution">
    <text evidence="8">The sequence shown here is derived from an EMBL/GenBank/DDBJ whole genome shotgun (WGS) entry which is preliminary data.</text>
</comment>
<dbReference type="InterPro" id="IPR013552">
    <property type="entry name" value="Thioester_dom"/>
</dbReference>
<dbReference type="EMBL" id="JBAWSX010000012">
    <property type="protein sequence ID" value="MEI4803212.1"/>
    <property type="molecule type" value="Genomic_DNA"/>
</dbReference>
<evidence type="ECO:0000256" key="2">
    <source>
        <dbReference type="ARBA" id="ARBA00022525"/>
    </source>
</evidence>
<keyword evidence="9" id="KW-1185">Reference proteome</keyword>
<dbReference type="RefSeq" id="WP_336473589.1">
    <property type="nucleotide sequence ID" value="NZ_JBAWSX010000012.1"/>
</dbReference>
<keyword evidence="5" id="KW-0812">Transmembrane</keyword>
<organism evidence="8 9">
    <name type="scientific">Bacillus bruguierae</name>
    <dbReference type="NCBI Taxonomy" id="3127667"/>
    <lineage>
        <taxon>Bacteria</taxon>
        <taxon>Bacillati</taxon>
        <taxon>Bacillota</taxon>
        <taxon>Bacilli</taxon>
        <taxon>Bacillales</taxon>
        <taxon>Bacillaceae</taxon>
        <taxon>Bacillus</taxon>
    </lineage>
</organism>
<evidence type="ECO:0000313" key="8">
    <source>
        <dbReference type="EMBL" id="MEI4803212.1"/>
    </source>
</evidence>
<protein>
    <submittedName>
        <fullName evidence="8">SpaA isopeptide-forming pilin-related protein</fullName>
    </submittedName>
</protein>
<name>A0ABU8FKL3_9BACI</name>
<dbReference type="Pfam" id="PF17802">
    <property type="entry name" value="SpaA"/>
    <property type="match status" value="3"/>
</dbReference>
<keyword evidence="5" id="KW-1133">Transmembrane helix</keyword>
<dbReference type="InterPro" id="IPR023849">
    <property type="entry name" value="TQXA_dom"/>
</dbReference>
<dbReference type="Pfam" id="PF08341">
    <property type="entry name" value="TED"/>
    <property type="match status" value="1"/>
</dbReference>
<proteinExistence type="inferred from homology"/>